<keyword evidence="3" id="KW-0413">Isomerase</keyword>
<protein>
    <recommendedName>
        <fullName evidence="1">chorismate mutase</fullName>
        <ecNumber evidence="1">5.4.99.5</ecNumber>
    </recommendedName>
</protein>
<dbReference type="PROSITE" id="PS51168">
    <property type="entry name" value="CHORISMATE_MUT_2"/>
    <property type="match status" value="1"/>
</dbReference>
<reference evidence="4" key="1">
    <citation type="journal article" date="2019" name="Int. J. Syst. Evol. Microbiol.">
        <title>The Global Catalogue of Microorganisms (GCM) 10K type strain sequencing project: providing services to taxonomists for standard genome sequencing and annotation.</title>
        <authorList>
            <consortium name="The Broad Institute Genomics Platform"/>
            <consortium name="The Broad Institute Genome Sequencing Center for Infectious Disease"/>
            <person name="Wu L."/>
            <person name="Ma J."/>
        </authorList>
    </citation>
    <scope>NUCLEOTIDE SEQUENCE [LARGE SCALE GENOMIC DNA]</scope>
    <source>
        <strain evidence="4">KCTC 15012</strain>
    </source>
</reference>
<dbReference type="InterPro" id="IPR002701">
    <property type="entry name" value="CM_II_prokaryot"/>
</dbReference>
<comment type="caution">
    <text evidence="3">The sequence shown here is derived from an EMBL/GenBank/DDBJ whole genome shotgun (WGS) entry which is preliminary data.</text>
</comment>
<dbReference type="GO" id="GO:0004106">
    <property type="term" value="F:chorismate mutase activity"/>
    <property type="evidence" value="ECO:0007669"/>
    <property type="project" value="UniProtKB-EC"/>
</dbReference>
<dbReference type="Proteomes" id="UP001597296">
    <property type="component" value="Unassembled WGS sequence"/>
</dbReference>
<name>A0ABW5CH65_9PROT</name>
<dbReference type="Gene3D" id="1.20.59.10">
    <property type="entry name" value="Chorismate mutase"/>
    <property type="match status" value="1"/>
</dbReference>
<proteinExistence type="predicted"/>
<gene>
    <name evidence="3" type="ORF">ACFSNB_16565</name>
</gene>
<sequence>MPQNSVSLDQLRREIDRIDESIHDLLIQRSALVERVAVAKGDRAVVLRPGREAEILRRLLARHRGQFPRMALVRIWREMIGALLAIQAPFAVAVHAEGEGRGASFVELARNHFGVVVPLQICRTPGQVVRAVADGEASAGLVPLPQAVGSDVAEEAEPWWTSLAAGRGEGPRVVARLPFVAPPPAPGVPEPPQALVIACRDHDETGDDRTLMVLESGPDVSRDRLRAAVAAAGLDSAGVLAVCRHGDVWLHLIEILGHVPAADPRLARLTATREPVAHVSVVGGYATPLPPEALA</sequence>
<dbReference type="InterPro" id="IPR036979">
    <property type="entry name" value="CM_dom_sf"/>
</dbReference>
<dbReference type="SUPFAM" id="SSF48600">
    <property type="entry name" value="Chorismate mutase II"/>
    <property type="match status" value="1"/>
</dbReference>
<dbReference type="InterPro" id="IPR036263">
    <property type="entry name" value="Chorismate_II_sf"/>
</dbReference>
<keyword evidence="4" id="KW-1185">Reference proteome</keyword>
<evidence type="ECO:0000313" key="3">
    <source>
        <dbReference type="EMBL" id="MFD2235418.1"/>
    </source>
</evidence>
<accession>A0ABW5CH65</accession>
<dbReference type="RefSeq" id="WP_377318583.1">
    <property type="nucleotide sequence ID" value="NZ_JBHUIY010000046.1"/>
</dbReference>
<dbReference type="SMART" id="SM00830">
    <property type="entry name" value="CM_2"/>
    <property type="match status" value="1"/>
</dbReference>
<dbReference type="EC" id="5.4.99.5" evidence="1"/>
<evidence type="ECO:0000259" key="2">
    <source>
        <dbReference type="PROSITE" id="PS51168"/>
    </source>
</evidence>
<dbReference type="EMBL" id="JBHUIY010000046">
    <property type="protein sequence ID" value="MFD2235418.1"/>
    <property type="molecule type" value="Genomic_DNA"/>
</dbReference>
<organism evidence="3 4">
    <name type="scientific">Phaeospirillum tilakii</name>
    <dbReference type="NCBI Taxonomy" id="741673"/>
    <lineage>
        <taxon>Bacteria</taxon>
        <taxon>Pseudomonadati</taxon>
        <taxon>Pseudomonadota</taxon>
        <taxon>Alphaproteobacteria</taxon>
        <taxon>Rhodospirillales</taxon>
        <taxon>Rhodospirillaceae</taxon>
        <taxon>Phaeospirillum</taxon>
    </lineage>
</organism>
<feature type="domain" description="Chorismate mutase" evidence="2">
    <location>
        <begin position="2"/>
        <end position="91"/>
    </location>
</feature>
<evidence type="ECO:0000256" key="1">
    <source>
        <dbReference type="ARBA" id="ARBA00012404"/>
    </source>
</evidence>
<evidence type="ECO:0000313" key="4">
    <source>
        <dbReference type="Proteomes" id="UP001597296"/>
    </source>
</evidence>
<dbReference type="Pfam" id="PF01817">
    <property type="entry name" value="CM_2"/>
    <property type="match status" value="1"/>
</dbReference>